<name>A0A0P1GF53_9RHOB</name>
<organism evidence="2 3">
    <name type="scientific">Tropicibacter naphthalenivorans</name>
    <dbReference type="NCBI Taxonomy" id="441103"/>
    <lineage>
        <taxon>Bacteria</taxon>
        <taxon>Pseudomonadati</taxon>
        <taxon>Pseudomonadota</taxon>
        <taxon>Alphaproteobacteria</taxon>
        <taxon>Rhodobacterales</taxon>
        <taxon>Roseobacteraceae</taxon>
        <taxon>Tropicibacter</taxon>
    </lineage>
</organism>
<evidence type="ECO:0000313" key="3">
    <source>
        <dbReference type="Proteomes" id="UP000054935"/>
    </source>
</evidence>
<gene>
    <name evidence="2" type="ORF">TRN7648_02917</name>
</gene>
<dbReference type="EMBL" id="CYSE01000005">
    <property type="protein sequence ID" value="CUH80298.1"/>
    <property type="molecule type" value="Genomic_DNA"/>
</dbReference>
<dbReference type="OrthoDB" id="7658992at2"/>
<feature type="chain" id="PRO_5006063365" description="DUF5333 domain-containing protein" evidence="1">
    <location>
        <begin position="20"/>
        <end position="130"/>
    </location>
</feature>
<dbReference type="Pfam" id="PF17267">
    <property type="entry name" value="DUF5333"/>
    <property type="match status" value="1"/>
</dbReference>
<dbReference type="Proteomes" id="UP000054935">
    <property type="component" value="Unassembled WGS sequence"/>
</dbReference>
<proteinExistence type="predicted"/>
<accession>A0A0P1GF53</accession>
<dbReference type="AlphaFoldDB" id="A0A0P1GF53"/>
<reference evidence="2 3" key="1">
    <citation type="submission" date="2015-09" db="EMBL/GenBank/DDBJ databases">
        <authorList>
            <consortium name="Swine Surveillance"/>
        </authorList>
    </citation>
    <scope>NUCLEOTIDE SEQUENCE [LARGE SCALE GENOMIC DNA]</scope>
    <source>
        <strain evidence="2 3">CECT 7648</strain>
    </source>
</reference>
<dbReference type="RefSeq" id="WP_058248399.1">
    <property type="nucleotide sequence ID" value="NZ_CYSE01000005.1"/>
</dbReference>
<keyword evidence="3" id="KW-1185">Reference proteome</keyword>
<evidence type="ECO:0008006" key="4">
    <source>
        <dbReference type="Google" id="ProtNLM"/>
    </source>
</evidence>
<evidence type="ECO:0000313" key="2">
    <source>
        <dbReference type="EMBL" id="CUH80298.1"/>
    </source>
</evidence>
<keyword evidence="1" id="KW-0732">Signal</keyword>
<sequence length="130" mass="14000">MRLIPTAVLCVALAAPAFAKVPLRDVADIDNGLMAIAIADEIRKECDGIDARLFTALGRINDLRNKAKALGYSNAEIDAYTKSKSEKDRMRAKAESYLASKGVDADNRDQLCAFGRAEIAKGTNIGSLLK</sequence>
<dbReference type="STRING" id="441103.TRN7648_02917"/>
<evidence type="ECO:0000256" key="1">
    <source>
        <dbReference type="SAM" id="SignalP"/>
    </source>
</evidence>
<dbReference type="InterPro" id="IPR020349">
    <property type="entry name" value="Uncharacterised_14.7kDa"/>
</dbReference>
<protein>
    <recommendedName>
        <fullName evidence="4">DUF5333 domain-containing protein</fullName>
    </recommendedName>
</protein>
<feature type="signal peptide" evidence="1">
    <location>
        <begin position="1"/>
        <end position="19"/>
    </location>
</feature>